<gene>
    <name evidence="4" type="ORF">HM131_14170</name>
</gene>
<feature type="domain" description="Cell wall-active antibiotics response LiaF-like C-terminal" evidence="2">
    <location>
        <begin position="143"/>
        <end position="239"/>
    </location>
</feature>
<evidence type="ECO:0008006" key="6">
    <source>
        <dbReference type="Google" id="ProtNLM"/>
    </source>
</evidence>
<dbReference type="PROSITE" id="PS51257">
    <property type="entry name" value="PROKAR_LIPOPROTEIN"/>
    <property type="match status" value="1"/>
</dbReference>
<feature type="signal peptide" evidence="1">
    <location>
        <begin position="1"/>
        <end position="28"/>
    </location>
</feature>
<dbReference type="InterPro" id="IPR031346">
    <property type="entry name" value="DUF2154_N"/>
</dbReference>
<dbReference type="InterPro" id="IPR024425">
    <property type="entry name" value="LiaF-like_C"/>
</dbReference>
<dbReference type="Pfam" id="PF09922">
    <property type="entry name" value="LiaF-like_C"/>
    <property type="match status" value="1"/>
</dbReference>
<protein>
    <recommendedName>
        <fullName evidence="6">DUF2154 domain-containing protein</fullName>
    </recommendedName>
</protein>
<keyword evidence="1" id="KW-0732">Signal</keyword>
<feature type="chain" id="PRO_5012958472" description="DUF2154 domain-containing protein" evidence="1">
    <location>
        <begin position="29"/>
        <end position="242"/>
    </location>
</feature>
<evidence type="ECO:0000256" key="1">
    <source>
        <dbReference type="SAM" id="SignalP"/>
    </source>
</evidence>
<reference evidence="4 5" key="1">
    <citation type="submission" date="2017-04" db="EMBL/GenBank/DDBJ databases">
        <title>The whole genome sequencing and assembly of Halobacillus mangrovi strain.</title>
        <authorList>
            <person name="Lee S.-J."/>
            <person name="Park M.-K."/>
            <person name="Kim J.-Y."/>
            <person name="Lee Y.-J."/>
            <person name="Yi H."/>
            <person name="Bahn Y.-S."/>
            <person name="Kim J.F."/>
            <person name="Lee D.-W."/>
        </authorList>
    </citation>
    <scope>NUCLEOTIDE SEQUENCE [LARGE SCALE GENOMIC DNA]</scope>
    <source>
        <strain evidence="4 5">KTB 131</strain>
    </source>
</reference>
<accession>A0A1W5ZXC0</accession>
<dbReference type="EMBL" id="CP020772">
    <property type="protein sequence ID" value="ARI77924.1"/>
    <property type="molecule type" value="Genomic_DNA"/>
</dbReference>
<dbReference type="KEGG" id="hmn:HM131_14170"/>
<dbReference type="Pfam" id="PF17115">
    <property type="entry name" value="Toast_rack_N"/>
    <property type="match status" value="1"/>
</dbReference>
<dbReference type="Proteomes" id="UP000192527">
    <property type="component" value="Chromosome"/>
</dbReference>
<evidence type="ECO:0000259" key="3">
    <source>
        <dbReference type="Pfam" id="PF17115"/>
    </source>
</evidence>
<dbReference type="STRING" id="402384.HM131_14170"/>
<evidence type="ECO:0000313" key="5">
    <source>
        <dbReference type="Proteomes" id="UP000192527"/>
    </source>
</evidence>
<organism evidence="4 5">
    <name type="scientific">Halobacillus mangrovi</name>
    <dbReference type="NCBI Taxonomy" id="402384"/>
    <lineage>
        <taxon>Bacteria</taxon>
        <taxon>Bacillati</taxon>
        <taxon>Bacillota</taxon>
        <taxon>Bacilli</taxon>
        <taxon>Bacillales</taxon>
        <taxon>Bacillaceae</taxon>
        <taxon>Halobacillus</taxon>
    </lineage>
</organism>
<sequence length="242" mass="26568">MMMKKIIQLGVAGMSAALLLTGCQFVQAGDTKSEKEFVERDKADSLTVDIELGIGQLNVSKGTDDWFEGEFKYDHSKLKPVVDYNLKGNQGHLHISQERKKFNFGFGKENHTRWDLQLNENIPTELDIDTGVSDSDINLSGMTLEDLDIDTGVGDVTIDLSGDWKESFNVSIDSGVGDTTIYIPKEIGVKLSADKGVGEITVKDLIVKDDHTYVNKAYEDGADVVMEIDADLGVGDIVVTMK</sequence>
<evidence type="ECO:0000259" key="2">
    <source>
        <dbReference type="Pfam" id="PF09922"/>
    </source>
</evidence>
<dbReference type="OrthoDB" id="2964960at2"/>
<dbReference type="AlphaFoldDB" id="A0A1W5ZXC0"/>
<proteinExistence type="predicted"/>
<evidence type="ECO:0000313" key="4">
    <source>
        <dbReference type="EMBL" id="ARI77924.1"/>
    </source>
</evidence>
<name>A0A1W5ZXC0_9BACI</name>
<feature type="domain" description="DUF2154" evidence="3">
    <location>
        <begin position="42"/>
        <end position="132"/>
    </location>
</feature>
<keyword evidence="5" id="KW-1185">Reference proteome</keyword>